<evidence type="ECO:0000313" key="2">
    <source>
        <dbReference type="Proteomes" id="UP000616151"/>
    </source>
</evidence>
<name>A0ACC5QXD6_9HYPH</name>
<organism evidence="1 2">
    <name type="scientific">Taklimakanibacter albus</name>
    <dbReference type="NCBI Taxonomy" id="2800327"/>
    <lineage>
        <taxon>Bacteria</taxon>
        <taxon>Pseudomonadati</taxon>
        <taxon>Pseudomonadota</taxon>
        <taxon>Alphaproteobacteria</taxon>
        <taxon>Hyphomicrobiales</taxon>
        <taxon>Aestuariivirgaceae</taxon>
        <taxon>Taklimakanibacter</taxon>
    </lineage>
</organism>
<dbReference type="EMBL" id="JAENHL010000004">
    <property type="protein sequence ID" value="MBK1865012.1"/>
    <property type="molecule type" value="Genomic_DNA"/>
</dbReference>
<gene>
    <name evidence="1" type="ORF">JHL16_01510</name>
</gene>
<comment type="caution">
    <text evidence="1">The sequence shown here is derived from an EMBL/GenBank/DDBJ whole genome shotgun (WGS) entry which is preliminary data.</text>
</comment>
<keyword evidence="2" id="KW-1185">Reference proteome</keyword>
<keyword evidence="1" id="KW-0378">Hydrolase</keyword>
<proteinExistence type="predicted"/>
<reference evidence="1" key="1">
    <citation type="submission" date="2021-01" db="EMBL/GenBank/DDBJ databases">
        <authorList>
            <person name="Sun Q."/>
        </authorList>
    </citation>
    <scope>NUCLEOTIDE SEQUENCE</scope>
    <source>
        <strain evidence="1">YIM B02566</strain>
    </source>
</reference>
<protein>
    <submittedName>
        <fullName evidence="1">Alpha/beta hydrolase</fullName>
    </submittedName>
</protein>
<accession>A0ACC5QXD6</accession>
<evidence type="ECO:0000313" key="1">
    <source>
        <dbReference type="EMBL" id="MBK1865012.1"/>
    </source>
</evidence>
<dbReference type="Proteomes" id="UP000616151">
    <property type="component" value="Unassembled WGS sequence"/>
</dbReference>
<sequence>MRLSAVRLLSLLFIFFGAAAQAQDNPPLRHPLVSVDVLKEEVTIGQRADGSPVKITLSTPKGESKGKLPVVLLMHGGIPAKIKAPASVWQVYRDWGTVIAASGAAAVMYDHSLGVPKRELDLALGQLDQVLAWLAAQGEGRGLDTKRVSAIAFSAGGLLAPSLIEDKRPLAITRIALFYPSTGIVPGSPSEPLTSPELAQRMSLQKSAAAIAGRKLPLLILRAGGDQMKGLNALQDETIKVLLGADAAVEVVNLPGAPHGFDARLESVAVKDAIDRAIAFATRD</sequence>